<dbReference type="GO" id="GO:0005759">
    <property type="term" value="C:mitochondrial matrix"/>
    <property type="evidence" value="ECO:0007669"/>
    <property type="project" value="TreeGrafter"/>
</dbReference>
<name>A0A9P0EFS6_NEZVI</name>
<keyword evidence="7" id="KW-1185">Reference proteome</keyword>
<dbReference type="InterPro" id="IPR050078">
    <property type="entry name" value="Ribosomal_L11_MeTrfase_PrmA"/>
</dbReference>
<evidence type="ECO:0000256" key="2">
    <source>
        <dbReference type="ARBA" id="ARBA00022679"/>
    </source>
</evidence>
<evidence type="ECO:0000313" key="7">
    <source>
        <dbReference type="Proteomes" id="UP001152798"/>
    </source>
</evidence>
<dbReference type="GO" id="GO:0016279">
    <property type="term" value="F:protein-lysine N-methyltransferase activity"/>
    <property type="evidence" value="ECO:0007669"/>
    <property type="project" value="TreeGrafter"/>
</dbReference>
<dbReference type="PANTHER" id="PTHR43648">
    <property type="entry name" value="ELECTRON TRANSFER FLAVOPROTEIN BETA SUBUNIT LYSINE METHYLTRANSFERASE"/>
    <property type="match status" value="1"/>
</dbReference>
<reference evidence="6" key="1">
    <citation type="submission" date="2022-01" db="EMBL/GenBank/DDBJ databases">
        <authorList>
            <person name="King R."/>
        </authorList>
    </citation>
    <scope>NUCLEOTIDE SEQUENCE</scope>
</reference>
<dbReference type="AlphaFoldDB" id="A0A9P0EFS6"/>
<dbReference type="EMBL" id="OV725078">
    <property type="protein sequence ID" value="CAH1394174.1"/>
    <property type="molecule type" value="Genomic_DNA"/>
</dbReference>
<evidence type="ECO:0000256" key="4">
    <source>
        <dbReference type="ARBA" id="ARBA00041867"/>
    </source>
</evidence>
<dbReference type="InterPro" id="IPR029063">
    <property type="entry name" value="SAM-dependent_MTases_sf"/>
</dbReference>
<evidence type="ECO:0000256" key="1">
    <source>
        <dbReference type="ARBA" id="ARBA00022603"/>
    </source>
</evidence>
<dbReference type="GO" id="GO:0032259">
    <property type="term" value="P:methylation"/>
    <property type="evidence" value="ECO:0007669"/>
    <property type="project" value="UniProtKB-KW"/>
</dbReference>
<comment type="similarity">
    <text evidence="3">Belongs to the methyltransferase superfamily. ETFBKMT family.</text>
</comment>
<gene>
    <name evidence="6" type="ORF">NEZAVI_LOCUS4715</name>
</gene>
<dbReference type="OrthoDB" id="194386at2759"/>
<protein>
    <recommendedName>
        <fullName evidence="5">ETFB lysine methyltransferase</fullName>
    </recommendedName>
    <alternativeName>
        <fullName evidence="4">Protein N-lysine methyltransferase METTL20</fullName>
    </alternativeName>
</protein>
<evidence type="ECO:0000313" key="6">
    <source>
        <dbReference type="EMBL" id="CAH1394174.1"/>
    </source>
</evidence>
<evidence type="ECO:0000256" key="3">
    <source>
        <dbReference type="ARBA" id="ARBA00037932"/>
    </source>
</evidence>
<evidence type="ECO:0000256" key="5">
    <source>
        <dbReference type="ARBA" id="ARBA00042266"/>
    </source>
</evidence>
<dbReference type="Proteomes" id="UP001152798">
    <property type="component" value="Chromosome 2"/>
</dbReference>
<dbReference type="PANTHER" id="PTHR43648:SF1">
    <property type="entry name" value="ELECTRON TRANSFER FLAVOPROTEIN BETA SUBUNIT LYSINE METHYLTRANSFERASE"/>
    <property type="match status" value="1"/>
</dbReference>
<dbReference type="Gene3D" id="3.40.50.150">
    <property type="entry name" value="Vaccinia Virus protein VP39"/>
    <property type="match status" value="1"/>
</dbReference>
<dbReference type="SUPFAM" id="SSF53335">
    <property type="entry name" value="S-adenosyl-L-methionine-dependent methyltransferases"/>
    <property type="match status" value="1"/>
</dbReference>
<accession>A0A9P0EFS6</accession>
<proteinExistence type="inferred from homology"/>
<organism evidence="6 7">
    <name type="scientific">Nezara viridula</name>
    <name type="common">Southern green stink bug</name>
    <name type="synonym">Cimex viridulus</name>
    <dbReference type="NCBI Taxonomy" id="85310"/>
    <lineage>
        <taxon>Eukaryota</taxon>
        <taxon>Metazoa</taxon>
        <taxon>Ecdysozoa</taxon>
        <taxon>Arthropoda</taxon>
        <taxon>Hexapoda</taxon>
        <taxon>Insecta</taxon>
        <taxon>Pterygota</taxon>
        <taxon>Neoptera</taxon>
        <taxon>Paraneoptera</taxon>
        <taxon>Hemiptera</taxon>
        <taxon>Heteroptera</taxon>
        <taxon>Panheteroptera</taxon>
        <taxon>Pentatomomorpha</taxon>
        <taxon>Pentatomoidea</taxon>
        <taxon>Pentatomidae</taxon>
        <taxon>Pentatominae</taxon>
        <taxon>Nezara</taxon>
    </lineage>
</organism>
<dbReference type="Pfam" id="PF06325">
    <property type="entry name" value="PrmA"/>
    <property type="match status" value="1"/>
</dbReference>
<dbReference type="CDD" id="cd02440">
    <property type="entry name" value="AdoMet_MTases"/>
    <property type="match status" value="1"/>
</dbReference>
<keyword evidence="2" id="KW-0808">Transferase</keyword>
<keyword evidence="1" id="KW-0489">Methyltransferase</keyword>
<sequence>MRYLFNLNTALGRRPSLRSKIRKCTEISNEHMTPEIKLHLITASCPLWHSNADKCIFIDPYWGFYWAGGQALSRYILDNKKLFKGKNVIDIGSGSGACAIAAACCDDVTVIANDIDPVACEVISMNSRLNNVKIHINNQNLLLSSLLMKVDVILIGDLFYDSEFGDILFQWLLKCRKNAISIFIGDPGRYVLDYNKKKQLSLVKEYSLSDNAILENCGFSSAYVWQM</sequence>